<dbReference type="InParanoid" id="A0A672HZH9"/>
<reference evidence="2" key="1">
    <citation type="submission" date="2019-06" db="EMBL/GenBank/DDBJ databases">
        <authorList>
            <consortium name="Wellcome Sanger Institute Data Sharing"/>
        </authorList>
    </citation>
    <scope>NUCLEOTIDE SEQUENCE [LARGE SCALE GENOMIC DNA]</scope>
</reference>
<keyword evidence="1" id="KW-0472">Membrane</keyword>
<accession>A0A672HZH9</accession>
<reference evidence="2" key="2">
    <citation type="submission" date="2025-08" db="UniProtKB">
        <authorList>
            <consortium name="Ensembl"/>
        </authorList>
    </citation>
    <scope>IDENTIFICATION</scope>
</reference>
<evidence type="ECO:0000313" key="2">
    <source>
        <dbReference type="Ensembl" id="ENSSFAP00005034235.1"/>
    </source>
</evidence>
<evidence type="ECO:0000256" key="1">
    <source>
        <dbReference type="SAM" id="Phobius"/>
    </source>
</evidence>
<name>A0A672HZH9_SALFA</name>
<dbReference type="Ensembl" id="ENSSFAT00005035530.1">
    <property type="protein sequence ID" value="ENSSFAP00005034235.1"/>
    <property type="gene ID" value="ENSSFAG00005017396.1"/>
</dbReference>
<keyword evidence="1" id="KW-1133">Transmembrane helix</keyword>
<reference evidence="2" key="3">
    <citation type="submission" date="2025-09" db="UniProtKB">
        <authorList>
            <consortium name="Ensembl"/>
        </authorList>
    </citation>
    <scope>IDENTIFICATION</scope>
</reference>
<feature type="transmembrane region" description="Helical" evidence="1">
    <location>
        <begin position="20"/>
        <end position="38"/>
    </location>
</feature>
<dbReference type="Proteomes" id="UP000472267">
    <property type="component" value="Chromosome 13"/>
</dbReference>
<evidence type="ECO:0000313" key="3">
    <source>
        <dbReference type="Proteomes" id="UP000472267"/>
    </source>
</evidence>
<organism evidence="2 3">
    <name type="scientific">Salarias fasciatus</name>
    <name type="common">Jewelled blenny</name>
    <name type="synonym">Blennius fasciatus</name>
    <dbReference type="NCBI Taxonomy" id="181472"/>
    <lineage>
        <taxon>Eukaryota</taxon>
        <taxon>Metazoa</taxon>
        <taxon>Chordata</taxon>
        <taxon>Craniata</taxon>
        <taxon>Vertebrata</taxon>
        <taxon>Euteleostomi</taxon>
        <taxon>Actinopterygii</taxon>
        <taxon>Neopterygii</taxon>
        <taxon>Teleostei</taxon>
        <taxon>Neoteleostei</taxon>
        <taxon>Acanthomorphata</taxon>
        <taxon>Ovalentaria</taxon>
        <taxon>Blenniimorphae</taxon>
        <taxon>Blenniiformes</taxon>
        <taxon>Blennioidei</taxon>
        <taxon>Blenniidae</taxon>
        <taxon>Salariinae</taxon>
        <taxon>Salarias</taxon>
    </lineage>
</organism>
<dbReference type="AlphaFoldDB" id="A0A672HZH9"/>
<proteinExistence type="predicted"/>
<protein>
    <submittedName>
        <fullName evidence="2">Uncharacterized protein</fullName>
    </submittedName>
</protein>
<keyword evidence="1" id="KW-0812">Transmembrane</keyword>
<sequence>SAPSGATGGWGTGGQKDGRTGGLVVWMLAALSCCLLGLEHAVYRRPVLCTGVLSCVQASCVQASCVQASCVQASCVQASCVQASCVQASCVQASCVAAFAVLTLQSEPRPGVVSSVATAEHAIARR</sequence>
<keyword evidence="3" id="KW-1185">Reference proteome</keyword>